<dbReference type="eggNOG" id="COG0438">
    <property type="taxonomic scope" value="Bacteria"/>
</dbReference>
<reference evidence="2 3" key="1">
    <citation type="journal article" date="2011" name="Stand. Genomic Sci.">
        <title>Complete genome sequence of the thermophilic sulfur-reducer Desulfurobacterium thermolithotrophum type strain (BSA(T)) from a deep-sea hydrothermal vent.</title>
        <authorList>
            <person name="Goker M."/>
            <person name="Daligault H."/>
            <person name="Mwirichia R."/>
            <person name="Lapidus A."/>
            <person name="Lucas S."/>
            <person name="Deshpande S."/>
            <person name="Pagani I."/>
            <person name="Tapia R."/>
            <person name="Cheng J.F."/>
            <person name="Goodwin L."/>
            <person name="Pitluck S."/>
            <person name="Liolios K."/>
            <person name="Ivanova N."/>
            <person name="Mavromatis K."/>
            <person name="Mikhailova N."/>
            <person name="Pati A."/>
            <person name="Chen A."/>
            <person name="Palaniappan K."/>
            <person name="Han C."/>
            <person name="Land M."/>
            <person name="Hauser L."/>
            <person name="Pan C."/>
            <person name="Brambilla E.M."/>
            <person name="Rohde M."/>
            <person name="Spring S."/>
            <person name="Sikorski J."/>
            <person name="Wirth R."/>
            <person name="Detter J.C."/>
            <person name="Woyke T."/>
            <person name="Bristow J."/>
            <person name="Eisen J.A."/>
            <person name="Markowitz V."/>
            <person name="Hugenholtz P."/>
            <person name="Kyrpides N.C."/>
            <person name="Klenk H.P."/>
        </authorList>
    </citation>
    <scope>NUCLEOTIDE SEQUENCE [LARGE SCALE GENOMIC DNA]</scope>
    <source>
        <strain evidence="3">DSM 11699 / BSA</strain>
    </source>
</reference>
<dbReference type="STRING" id="868864.Dester_1437"/>
<dbReference type="KEGG" id="dte:Dester_1437"/>
<dbReference type="AlphaFoldDB" id="F0S1Y6"/>
<dbReference type="GO" id="GO:0016757">
    <property type="term" value="F:glycosyltransferase activity"/>
    <property type="evidence" value="ECO:0007669"/>
    <property type="project" value="InterPro"/>
</dbReference>
<reference evidence="3" key="2">
    <citation type="submission" date="2011-02" db="EMBL/GenBank/DDBJ databases">
        <title>The complete genome of Desulfurobacterium thermolithotrophum DSM 11699.</title>
        <authorList>
            <consortium name="US DOE Joint Genome Institute (JGI-PGF)"/>
            <person name="Lucas S."/>
            <person name="Copeland A."/>
            <person name="Lapidus A."/>
            <person name="Bruce D."/>
            <person name="Goodwin L."/>
            <person name="Pitluck S."/>
            <person name="Kyrpides N."/>
            <person name="Mavromatis K."/>
            <person name="Pagani I."/>
            <person name="Ivanova N."/>
            <person name="Mikhailova N."/>
            <person name="Daligault H."/>
            <person name="Detter J.C."/>
            <person name="Tapia R."/>
            <person name="Han C."/>
            <person name="Land M."/>
            <person name="Hauser L."/>
            <person name="Markowitz V."/>
            <person name="Cheng J.-F."/>
            <person name="Hugenholtz P."/>
            <person name="Woyke T."/>
            <person name="Wu D."/>
            <person name="Spring S."/>
            <person name="Brambilla E."/>
            <person name="Klenk H.-P."/>
            <person name="Eisen J.A."/>
        </authorList>
    </citation>
    <scope>NUCLEOTIDE SEQUENCE [LARGE SCALE GENOMIC DNA]</scope>
    <source>
        <strain evidence="3">DSM 11699 / BSA</strain>
    </source>
</reference>
<dbReference type="Pfam" id="PF00534">
    <property type="entry name" value="Glycos_transf_1"/>
    <property type="match status" value="1"/>
</dbReference>
<dbReference type="EMBL" id="CP002543">
    <property type="protein sequence ID" value="ADY74067.1"/>
    <property type="molecule type" value="Genomic_DNA"/>
</dbReference>
<feature type="domain" description="Glycosyl transferase family 1" evidence="1">
    <location>
        <begin position="166"/>
        <end position="329"/>
    </location>
</feature>
<dbReference type="RefSeq" id="WP_013639015.1">
    <property type="nucleotide sequence ID" value="NC_015185.1"/>
</dbReference>
<evidence type="ECO:0000259" key="1">
    <source>
        <dbReference type="Pfam" id="PF00534"/>
    </source>
</evidence>
<evidence type="ECO:0000313" key="3">
    <source>
        <dbReference type="Proteomes" id="UP000007102"/>
    </source>
</evidence>
<dbReference type="OrthoDB" id="9804196at2"/>
<name>F0S1Y6_DESTD</name>
<sequence>MKKLFILDERWDSALTDLGIKMAVVSDGCVACAVLKGAPAEERVKKANLKYFYIEDPRKGLSIQPFLSLRKVIERFKPDIVVTIRGDELLFSSLLKKTFNFKLYRIHGEAKGIRNSFLNRYLHRKFVDGVILSSRKLLNEVVIDLPKIFAHGAVDTQEFKFSEKGRERIRKELDVNDSILIGVVGRLDPVKGHELFIKALSILKKKDLKVKGLIVGEEKNVKLSDLKTLAQTLGVNKDIFFITERRKDIVDLMSAIDIGIVPSKGSEMIARTLLEFMACEKPVVATAVGVLPEIVKENFGEIAKVDEESISRGIEAILRKGIKKLGKAAREEAVEKYSLLSLSNIVKFFERKER</sequence>
<dbReference type="InterPro" id="IPR001296">
    <property type="entry name" value="Glyco_trans_1"/>
</dbReference>
<keyword evidence="3" id="KW-1185">Reference proteome</keyword>
<proteinExistence type="predicted"/>
<dbReference type="PANTHER" id="PTHR12526">
    <property type="entry name" value="GLYCOSYLTRANSFERASE"/>
    <property type="match status" value="1"/>
</dbReference>
<dbReference type="InParanoid" id="F0S1Y6"/>
<organism evidence="2 3">
    <name type="scientific">Desulfurobacterium thermolithotrophum (strain DSM 11699 / BSA)</name>
    <dbReference type="NCBI Taxonomy" id="868864"/>
    <lineage>
        <taxon>Bacteria</taxon>
        <taxon>Pseudomonadati</taxon>
        <taxon>Aquificota</taxon>
        <taxon>Aquificia</taxon>
        <taxon>Desulfurobacteriales</taxon>
        <taxon>Desulfurobacteriaceae</taxon>
        <taxon>Desulfurobacterium</taxon>
    </lineage>
</organism>
<evidence type="ECO:0000313" key="2">
    <source>
        <dbReference type="EMBL" id="ADY74067.1"/>
    </source>
</evidence>
<dbReference type="Proteomes" id="UP000007102">
    <property type="component" value="Chromosome"/>
</dbReference>
<dbReference type="Gene3D" id="3.40.50.2000">
    <property type="entry name" value="Glycogen Phosphorylase B"/>
    <property type="match status" value="2"/>
</dbReference>
<keyword evidence="2" id="KW-0808">Transferase</keyword>
<protein>
    <submittedName>
        <fullName evidence="2">Glycosyl transferase group 1</fullName>
    </submittedName>
</protein>
<accession>F0S1Y6</accession>
<dbReference type="HOGENOM" id="CLU_782410_0_0_0"/>
<dbReference type="SUPFAM" id="SSF53756">
    <property type="entry name" value="UDP-Glycosyltransferase/glycogen phosphorylase"/>
    <property type="match status" value="1"/>
</dbReference>
<gene>
    <name evidence="2" type="ordered locus">Dester_1437</name>
</gene>